<dbReference type="Pfam" id="PF04997">
    <property type="entry name" value="RNA_pol_Rpb1_1"/>
    <property type="match status" value="1"/>
</dbReference>
<accession>A0ABX4MEE2</accession>
<dbReference type="SMART" id="SM00663">
    <property type="entry name" value="RPOLA_N"/>
    <property type="match status" value="1"/>
</dbReference>
<dbReference type="Gene3D" id="1.10.1790.20">
    <property type="match status" value="1"/>
</dbReference>
<organism evidence="9 10">
    <name type="scientific">Candidatus Hodgkinia cicadicola</name>
    <dbReference type="NCBI Taxonomy" id="573658"/>
    <lineage>
        <taxon>Bacteria</taxon>
        <taxon>Pseudomonadati</taxon>
        <taxon>Pseudomonadota</taxon>
        <taxon>Alphaproteobacteria</taxon>
        <taxon>Hyphomicrobiales</taxon>
        <taxon>Candidatus Hodgkinia</taxon>
    </lineage>
</organism>
<keyword evidence="1 7" id="KW-0240">DNA-directed RNA polymerase</keyword>
<protein>
    <recommendedName>
        <fullName evidence="7">DNA-directed RNA polymerase subunit</fullName>
        <ecNumber evidence="7">2.7.7.6</ecNumber>
    </recommendedName>
</protein>
<dbReference type="PANTHER" id="PTHR19376:SF54">
    <property type="entry name" value="DNA-DIRECTED RNA POLYMERASE SUBUNIT BETA"/>
    <property type="match status" value="1"/>
</dbReference>
<dbReference type="Pfam" id="PF00623">
    <property type="entry name" value="RNA_pol_Rpb1_2"/>
    <property type="match status" value="1"/>
</dbReference>
<keyword evidence="5 7" id="KW-0804">Transcription</keyword>
<dbReference type="Pfam" id="PF04998">
    <property type="entry name" value="RNA_pol_Rpb1_5"/>
    <property type="match status" value="1"/>
</dbReference>
<evidence type="ECO:0000313" key="9">
    <source>
        <dbReference type="EMBL" id="PIM94787.1"/>
    </source>
</evidence>
<comment type="catalytic activity">
    <reaction evidence="6 7">
        <text>RNA(n) + a ribonucleoside 5'-triphosphate = RNA(n+1) + diphosphate</text>
        <dbReference type="Rhea" id="RHEA:21248"/>
        <dbReference type="Rhea" id="RHEA-COMP:14527"/>
        <dbReference type="Rhea" id="RHEA-COMP:17342"/>
        <dbReference type="ChEBI" id="CHEBI:33019"/>
        <dbReference type="ChEBI" id="CHEBI:61557"/>
        <dbReference type="ChEBI" id="CHEBI:140395"/>
        <dbReference type="EC" id="2.7.7.6"/>
    </reaction>
</comment>
<evidence type="ECO:0000256" key="4">
    <source>
        <dbReference type="ARBA" id="ARBA00022723"/>
    </source>
</evidence>
<dbReference type="Gene3D" id="2.40.50.100">
    <property type="match status" value="1"/>
</dbReference>
<dbReference type="GO" id="GO:0000428">
    <property type="term" value="C:DNA-directed RNA polymerase complex"/>
    <property type="evidence" value="ECO:0007669"/>
    <property type="project" value="UniProtKB-KW"/>
</dbReference>
<dbReference type="SUPFAM" id="SSF64484">
    <property type="entry name" value="beta and beta-prime subunits of DNA dependent RNA-polymerase"/>
    <property type="match status" value="1"/>
</dbReference>
<comment type="function">
    <text evidence="7">DNA-dependent RNA polymerase catalyzes the transcription of DNA into RNA using the four ribonucleoside triphosphates as substrates.</text>
</comment>
<dbReference type="Gene3D" id="1.10.150.390">
    <property type="match status" value="1"/>
</dbReference>
<evidence type="ECO:0000256" key="3">
    <source>
        <dbReference type="ARBA" id="ARBA00022695"/>
    </source>
</evidence>
<dbReference type="PANTHER" id="PTHR19376">
    <property type="entry name" value="DNA-DIRECTED RNA POLYMERASE"/>
    <property type="match status" value="1"/>
</dbReference>
<dbReference type="Pfam" id="PF04983">
    <property type="entry name" value="RNA_pol_Rpb1_3"/>
    <property type="match status" value="1"/>
</dbReference>
<dbReference type="InterPro" id="IPR044893">
    <property type="entry name" value="RNA_pol_Rpb1_clamp_domain"/>
</dbReference>
<keyword evidence="3 7" id="KW-0548">Nucleotidyltransferase</keyword>
<comment type="caution">
    <text evidence="9">The sequence shown here is derived from an EMBL/GenBank/DDBJ whole genome shotgun (WGS) entry which is preliminary data.</text>
</comment>
<keyword evidence="2 7" id="KW-0808">Transferase</keyword>
<dbReference type="InterPro" id="IPR007080">
    <property type="entry name" value="RNA_pol_Rpb1_1"/>
</dbReference>
<dbReference type="Gene3D" id="4.10.860.120">
    <property type="entry name" value="RNA polymerase II, clamp domain"/>
    <property type="match status" value="1"/>
</dbReference>
<evidence type="ECO:0000259" key="8">
    <source>
        <dbReference type="SMART" id="SM00663"/>
    </source>
</evidence>
<dbReference type="Gene3D" id="2.40.40.20">
    <property type="match status" value="1"/>
</dbReference>
<dbReference type="InterPro" id="IPR000722">
    <property type="entry name" value="RNA_pol_asu"/>
</dbReference>
<sequence>MLENPKDISSIKLTIASPEAIMAYSWGEVDNGIGFDVKTNKPNLNGLFCPKIFGPININECLCEEPTLSETWTCEICGVDLGLTKHDIRSRFGHISLSVPVVHTLFYKSEPNVIAMLLDKTEDFIEGLVNCDLHVVIEPSSDELTSDQIITTDMYRELWRSKSKILTGGTALSYLLSKINLKMVKHSLFKRNRSTLSEGILEGINKRLEIVNGLMDGNIQPDMLMIRVLPVLPVGLRPMVILDGDKLISSDLNELYKRVIIENNLVSLMFDKIEKGSDVDLDDYLIGLRELQLAVNVLIDNSPGVDKPTSHNVGGLKSLMESLKGKSGMFRHNVLGKRVDYSGRSVIVPGPDLLLNECEIPRVMALELFEPFVCSKLMLRCGIKTESETKNILKHDQRLANEILDEVIKYYPVLLNRAPTLHKLNIRAFWVKLTNERVIRLHPLVCSGFNADFDGDQMAVHVPLSLQAKMECSLLMMADKNVFHPAHGDPCILPTKDMILGLHYMSLTSEVEKNICLCSYSQVHKVLERRIVGLHDKIKFIIKDGSINTITSTPGRLLISEVVPTECRFLYEWSFPDLDKQMVSDLVGLVQKRCNNQVMVSFCEHLMALGFKYSTRSGLSLSMVDFDVPSIKKTLIRNMRMLVTSTWPNLFQRHNVRSKVSITNQQMFRSIWPKLLMDIHSGIELELCCKRSKRIGIKVMLDSGARGTWSQVRQLVGARGDIIGLDNQRCKVPILNSYSEGLSLIQYFCCTFSARKGLVDTSLKTSSSGYLTRKLVEVARECVIGESDCGTTSGLKVTVVVEEEFIKNRLIGRTLLKPIHLSRKIIIKANELITDDNIRIILGRCGDDLWIRSPLTCHSKAGCCKLCYGIDLGSKRMVKDGCSVGMLAAQSIGEPGTQLTLRTFHGKHDSKETTNVKGIHGCLSAPLSGIIKITNISCVRSGSELIVTGTKCRLAIQQNNVEVWGLILIRGSTLLVTNNISVTVGSILCSNNMVDRRHISLANGIIRFRNLIYGINVVKVMEGGLTMVGRDINSIGLDKGQPSSVCLEVREGLVLGNFVPSEIKINLLVHSSKKINVLDVLSEIRHNRLDLITSDEGEVFTKLSRMFEGNIGRDGYTVLTNTNGNFRYGNRNINDNMFVLDPSSSNQKPLVYHSQQNVIVIRDNGKITRGTSIVLDEPSLQEYIDVHGFNRFFNYFINTVQEIYENQGVSVNSKHIEVVLKQMVDIGLVLESGDLSVPVGKELKYWELSKINSIATTLGMRPMVFIRRIVDINEICLNWTSVLSAISFQGSTKSIIKAIVFRKPCDVGGIKDSLILGKLPPFGMGFHYNFIKMLCQINDQIKADDQRISRSG</sequence>
<evidence type="ECO:0000256" key="7">
    <source>
        <dbReference type="RuleBase" id="RU004279"/>
    </source>
</evidence>
<dbReference type="InterPro" id="IPR042102">
    <property type="entry name" value="RNA_pol_Rpb1_3_sf"/>
</dbReference>
<feature type="domain" description="RNA polymerase N-terminal" evidence="8">
    <location>
        <begin position="222"/>
        <end position="506"/>
    </location>
</feature>
<evidence type="ECO:0000256" key="1">
    <source>
        <dbReference type="ARBA" id="ARBA00022478"/>
    </source>
</evidence>
<dbReference type="Proteomes" id="UP000228684">
    <property type="component" value="Unassembled WGS sequence"/>
</dbReference>
<dbReference type="Gene3D" id="1.10.274.100">
    <property type="entry name" value="RNA polymerase Rpb1, domain 3"/>
    <property type="match status" value="2"/>
</dbReference>
<dbReference type="EMBL" id="NXGM01000208">
    <property type="protein sequence ID" value="PIM94787.1"/>
    <property type="molecule type" value="Genomic_DNA"/>
</dbReference>
<evidence type="ECO:0000256" key="5">
    <source>
        <dbReference type="ARBA" id="ARBA00023163"/>
    </source>
</evidence>
<keyword evidence="10" id="KW-1185">Reference proteome</keyword>
<dbReference type="EC" id="2.7.7.6" evidence="7"/>
<proteinExistence type="inferred from homology"/>
<dbReference type="Gene3D" id="1.10.132.30">
    <property type="match status" value="1"/>
</dbReference>
<dbReference type="GO" id="GO:0003899">
    <property type="term" value="F:DNA-directed RNA polymerase activity"/>
    <property type="evidence" value="ECO:0007669"/>
    <property type="project" value="UniProtKB-EC"/>
</dbReference>
<gene>
    <name evidence="9" type="primary">rpoC</name>
    <name evidence="9" type="ORF">magneo_325</name>
</gene>
<dbReference type="InterPro" id="IPR006592">
    <property type="entry name" value="RNA_pol_N"/>
</dbReference>
<comment type="similarity">
    <text evidence="7">Belongs to the RNA polymerase beta' chain family.</text>
</comment>
<evidence type="ECO:0000256" key="6">
    <source>
        <dbReference type="ARBA" id="ARBA00048552"/>
    </source>
</evidence>
<dbReference type="InterPro" id="IPR007066">
    <property type="entry name" value="RNA_pol_Rpb1_3"/>
</dbReference>
<dbReference type="Gene3D" id="1.10.40.90">
    <property type="match status" value="1"/>
</dbReference>
<dbReference type="InterPro" id="IPR038120">
    <property type="entry name" value="Rpb1_funnel_sf"/>
</dbReference>
<name>A0ABX4MEE2_9HYPH</name>
<evidence type="ECO:0000256" key="2">
    <source>
        <dbReference type="ARBA" id="ARBA00022679"/>
    </source>
</evidence>
<dbReference type="InterPro" id="IPR045867">
    <property type="entry name" value="DNA-dir_RpoC_beta_prime"/>
</dbReference>
<keyword evidence="4" id="KW-0479">Metal-binding</keyword>
<dbReference type="InterPro" id="IPR007081">
    <property type="entry name" value="RNA_pol_Rpb1_5"/>
</dbReference>
<reference evidence="9" key="1">
    <citation type="submission" date="2017-09" db="EMBL/GenBank/DDBJ databases">
        <authorList>
            <person name="Campbell M.A."/>
            <person name="Lukasik P."/>
            <person name="Simon C."/>
            <person name="McCutcheon J.P."/>
        </authorList>
    </citation>
    <scope>NUCLEOTIDE SEQUENCE [LARGE SCALE GENOMIC DNA]</scope>
    <source>
        <strain evidence="9">MAGNEO</strain>
    </source>
</reference>
<evidence type="ECO:0000313" key="10">
    <source>
        <dbReference type="Proteomes" id="UP000228684"/>
    </source>
</evidence>